<dbReference type="Proteomes" id="UP000230078">
    <property type="component" value="Unassembled WGS sequence"/>
</dbReference>
<evidence type="ECO:0000256" key="1">
    <source>
        <dbReference type="SAM" id="MobiDB-lite"/>
    </source>
</evidence>
<feature type="compositionally biased region" description="Acidic residues" evidence="1">
    <location>
        <begin position="139"/>
        <end position="178"/>
    </location>
</feature>
<evidence type="ECO:0000313" key="3">
    <source>
        <dbReference type="Proteomes" id="UP000230078"/>
    </source>
</evidence>
<reference evidence="3" key="1">
    <citation type="submission" date="2017-09" db="EMBL/GenBank/DDBJ databases">
        <title>Depth-based differentiation of microbial function through sediment-hosted aquifers and enrichment of novel symbionts in the deep terrestrial subsurface.</title>
        <authorList>
            <person name="Probst A.J."/>
            <person name="Ladd B."/>
            <person name="Jarett J.K."/>
            <person name="Geller-Mcgrath D.E."/>
            <person name="Sieber C.M.K."/>
            <person name="Emerson J.B."/>
            <person name="Anantharaman K."/>
            <person name="Thomas B.C."/>
            <person name="Malmstrom R."/>
            <person name="Stieglmeier M."/>
            <person name="Klingl A."/>
            <person name="Woyke T."/>
            <person name="Ryan C.M."/>
            <person name="Banfield J.F."/>
        </authorList>
    </citation>
    <scope>NUCLEOTIDE SEQUENCE [LARGE SCALE GENOMIC DNA]</scope>
</reference>
<proteinExistence type="predicted"/>
<evidence type="ECO:0000313" key="2">
    <source>
        <dbReference type="EMBL" id="PIZ92250.1"/>
    </source>
</evidence>
<dbReference type="EMBL" id="PFPI01000064">
    <property type="protein sequence ID" value="PIZ92250.1"/>
    <property type="molecule type" value="Genomic_DNA"/>
</dbReference>
<protein>
    <submittedName>
        <fullName evidence="2">Uncharacterized protein</fullName>
    </submittedName>
</protein>
<sequence length="178" mass="20422">METSQVCFVQLIQNKSVQKNIISTKQILALKSKCDIVAISFFYLSLFFKYMSVEFEKAKTDVLGHIEALLEEIEQEIALSHQEKYALLEDAFGSASDVDELRVAFDQWFMEHSEDIGFDHTVDEIWDHALGGEHSYASGDDEDDDEDKIFEEAEAEEEEEDEDDDVVEGVFDDEDDEN</sequence>
<comment type="caution">
    <text evidence="2">The sequence shown here is derived from an EMBL/GenBank/DDBJ whole genome shotgun (WGS) entry which is preliminary data.</text>
</comment>
<organism evidence="2 3">
    <name type="scientific">Candidatus Magasanikbacteria bacterium CG_4_10_14_0_2_um_filter_41_31</name>
    <dbReference type="NCBI Taxonomy" id="1974639"/>
    <lineage>
        <taxon>Bacteria</taxon>
        <taxon>Candidatus Magasanikiibacteriota</taxon>
    </lineage>
</organism>
<dbReference type="AlphaFoldDB" id="A0A2M7V1P5"/>
<feature type="region of interest" description="Disordered" evidence="1">
    <location>
        <begin position="132"/>
        <end position="178"/>
    </location>
</feature>
<gene>
    <name evidence="2" type="ORF">COX83_04845</name>
</gene>
<accession>A0A2M7V1P5</accession>
<name>A0A2M7V1P5_9BACT</name>